<proteinExistence type="predicted"/>
<keyword evidence="2" id="KW-0812">Transmembrane</keyword>
<feature type="compositionally biased region" description="Acidic residues" evidence="1">
    <location>
        <begin position="61"/>
        <end position="72"/>
    </location>
</feature>
<accession>A0A5C3LI68</accession>
<feature type="transmembrane region" description="Helical" evidence="2">
    <location>
        <begin position="458"/>
        <end position="482"/>
    </location>
</feature>
<protein>
    <recommendedName>
        <fullName evidence="5">Cation efflux protein</fullName>
    </recommendedName>
</protein>
<organism evidence="3 4">
    <name type="scientific">Coprinopsis marcescibilis</name>
    <name type="common">Agaric fungus</name>
    <name type="synonym">Psathyrella marcescibilis</name>
    <dbReference type="NCBI Taxonomy" id="230819"/>
    <lineage>
        <taxon>Eukaryota</taxon>
        <taxon>Fungi</taxon>
        <taxon>Dikarya</taxon>
        <taxon>Basidiomycota</taxon>
        <taxon>Agaricomycotina</taxon>
        <taxon>Agaricomycetes</taxon>
        <taxon>Agaricomycetidae</taxon>
        <taxon>Agaricales</taxon>
        <taxon>Agaricineae</taxon>
        <taxon>Psathyrellaceae</taxon>
        <taxon>Coprinopsis</taxon>
    </lineage>
</organism>
<feature type="compositionally biased region" description="Basic residues" evidence="1">
    <location>
        <begin position="32"/>
        <end position="42"/>
    </location>
</feature>
<dbReference type="EMBL" id="ML210157">
    <property type="protein sequence ID" value="TFK28241.1"/>
    <property type="molecule type" value="Genomic_DNA"/>
</dbReference>
<dbReference type="STRING" id="230819.A0A5C3LI68"/>
<reference evidence="3 4" key="1">
    <citation type="journal article" date="2019" name="Nat. Ecol. Evol.">
        <title>Megaphylogeny resolves global patterns of mushroom evolution.</title>
        <authorList>
            <person name="Varga T."/>
            <person name="Krizsan K."/>
            <person name="Foldi C."/>
            <person name="Dima B."/>
            <person name="Sanchez-Garcia M."/>
            <person name="Sanchez-Ramirez S."/>
            <person name="Szollosi G.J."/>
            <person name="Szarkandi J.G."/>
            <person name="Papp V."/>
            <person name="Albert L."/>
            <person name="Andreopoulos W."/>
            <person name="Angelini C."/>
            <person name="Antonin V."/>
            <person name="Barry K.W."/>
            <person name="Bougher N.L."/>
            <person name="Buchanan P."/>
            <person name="Buyck B."/>
            <person name="Bense V."/>
            <person name="Catcheside P."/>
            <person name="Chovatia M."/>
            <person name="Cooper J."/>
            <person name="Damon W."/>
            <person name="Desjardin D."/>
            <person name="Finy P."/>
            <person name="Geml J."/>
            <person name="Haridas S."/>
            <person name="Hughes K."/>
            <person name="Justo A."/>
            <person name="Karasinski D."/>
            <person name="Kautmanova I."/>
            <person name="Kiss B."/>
            <person name="Kocsube S."/>
            <person name="Kotiranta H."/>
            <person name="LaButti K.M."/>
            <person name="Lechner B.E."/>
            <person name="Liimatainen K."/>
            <person name="Lipzen A."/>
            <person name="Lukacs Z."/>
            <person name="Mihaltcheva S."/>
            <person name="Morgado L.N."/>
            <person name="Niskanen T."/>
            <person name="Noordeloos M.E."/>
            <person name="Ohm R.A."/>
            <person name="Ortiz-Santana B."/>
            <person name="Ovrebo C."/>
            <person name="Racz N."/>
            <person name="Riley R."/>
            <person name="Savchenko A."/>
            <person name="Shiryaev A."/>
            <person name="Soop K."/>
            <person name="Spirin V."/>
            <person name="Szebenyi C."/>
            <person name="Tomsovsky M."/>
            <person name="Tulloss R.E."/>
            <person name="Uehling J."/>
            <person name="Grigoriev I.V."/>
            <person name="Vagvolgyi C."/>
            <person name="Papp T."/>
            <person name="Martin F.M."/>
            <person name="Miettinen O."/>
            <person name="Hibbett D.S."/>
            <person name="Nagy L.G."/>
        </authorList>
    </citation>
    <scope>NUCLEOTIDE SEQUENCE [LARGE SCALE GENOMIC DNA]</scope>
    <source>
        <strain evidence="3 4">CBS 121175</strain>
    </source>
</reference>
<keyword evidence="2" id="KW-1133">Transmembrane helix</keyword>
<feature type="region of interest" description="Disordered" evidence="1">
    <location>
        <begin position="1"/>
        <end position="185"/>
    </location>
</feature>
<feature type="compositionally biased region" description="Polar residues" evidence="1">
    <location>
        <begin position="80"/>
        <end position="90"/>
    </location>
</feature>
<sequence length="594" mass="64006">MQSPTSPTSPYLPLDSGPPTTNGSNPATTAAQHKRRHSRMHSRNLSVFFPRPGSLPHSTIDEDGGQELEIPNDYEAPVSTIPSAGSSINIPGSRAKVPLTPLGQGFKFGGRPPPSASEGSDLSAGPADDDQEFSLPRGPKRRGHHHKHSVSHNFFSFLDPTGPTTSDGAQPELHLHTQPTPMPQSPWAPMSAFPDSAKPNGAFPATPSSQVYTPTWDTSASQPEVISTRAAAFGLGQFLLGAWMWVAGQQIGSLSCTGLGYWIVFDAFGVAVSRVVPGWLASSSGSAQEMERLKIRRPYGHVFNINGRLETVLIFSQAVYLMFSSVYVCKETVEHLLLSAGGEGHHHHSGDEQAHAAINFPVFVIFLTLISLLATAILYDNNTKLVNLAGNRLPSIQSLIRSLQSKPNTHYIEPPPTHPVAIILSNPYVACPLLFCVAILSVALTVPSEHHRIADLTLASVIAVLTFNVAYRACVILGAVLLQTSPRRGLPSGKIESFLRAMREIERHPHVVHLSAPHVWQLTASTAALQHTSTSAATISPIEVHVRKDLGDDDVLALTKWVWERCVNALGGYKEFREVGEVGGPEITVGVVRG</sequence>
<feature type="transmembrane region" description="Helical" evidence="2">
    <location>
        <begin position="358"/>
        <end position="379"/>
    </location>
</feature>
<evidence type="ECO:0000313" key="4">
    <source>
        <dbReference type="Proteomes" id="UP000307440"/>
    </source>
</evidence>
<keyword evidence="2" id="KW-0472">Membrane</keyword>
<feature type="compositionally biased region" description="Basic residues" evidence="1">
    <location>
        <begin position="138"/>
        <end position="150"/>
    </location>
</feature>
<name>A0A5C3LI68_COPMA</name>
<evidence type="ECO:0000256" key="2">
    <source>
        <dbReference type="SAM" id="Phobius"/>
    </source>
</evidence>
<keyword evidence="4" id="KW-1185">Reference proteome</keyword>
<dbReference type="AlphaFoldDB" id="A0A5C3LI68"/>
<gene>
    <name evidence="3" type="ORF">FA15DRAFT_584654</name>
</gene>
<dbReference type="Proteomes" id="UP000307440">
    <property type="component" value="Unassembled WGS sequence"/>
</dbReference>
<evidence type="ECO:0000256" key="1">
    <source>
        <dbReference type="SAM" id="MobiDB-lite"/>
    </source>
</evidence>
<feature type="transmembrane region" description="Helical" evidence="2">
    <location>
        <begin position="428"/>
        <end position="446"/>
    </location>
</feature>
<evidence type="ECO:0008006" key="5">
    <source>
        <dbReference type="Google" id="ProtNLM"/>
    </source>
</evidence>
<dbReference type="OrthoDB" id="5382797at2759"/>
<evidence type="ECO:0000313" key="3">
    <source>
        <dbReference type="EMBL" id="TFK28241.1"/>
    </source>
</evidence>
<feature type="compositionally biased region" description="Polar residues" evidence="1">
    <location>
        <begin position="18"/>
        <end position="31"/>
    </location>
</feature>